<dbReference type="STRING" id="1141098.A0A1Y2EAR6"/>
<sequence>MARRGKHVVFDIVGTCVSYDNFFSAIESRLGDRLRAEGIKPKLFGFAWMECAEREFAYLDLSGRYVPFWSTFQPLFHRILWMAGVEDPRAFATDDDALFMVQAYRQLKARPGINECWEKLRDAGFTVWALTTGDKERVKGYLDSNGIEISDDNFVSCNDIPVRKPHPDSYKYLLDKFEGAEETWFAAAHMWDASAAKHNGFKAAWCSVYEKEPVSQVFGDVDVTADSLVEMAEKIIQASGR</sequence>
<dbReference type="SFLD" id="SFLDG01129">
    <property type="entry name" value="C1.5:_HAD__Beta-PGM__Phosphata"/>
    <property type="match status" value="1"/>
</dbReference>
<dbReference type="OrthoDB" id="2363873at2759"/>
<dbReference type="PRINTS" id="PR00413">
    <property type="entry name" value="HADHALOGNASE"/>
</dbReference>
<dbReference type="InterPro" id="IPR023214">
    <property type="entry name" value="HAD_sf"/>
</dbReference>
<keyword evidence="3" id="KW-1185">Reference proteome</keyword>
<dbReference type="Gene3D" id="3.40.50.1000">
    <property type="entry name" value="HAD superfamily/HAD-like"/>
    <property type="match status" value="1"/>
</dbReference>
<comment type="caution">
    <text evidence="2">The sequence shown here is derived from an EMBL/GenBank/DDBJ whole genome shotgun (WGS) entry which is preliminary data.</text>
</comment>
<dbReference type="AlphaFoldDB" id="A0A1Y2EAR6"/>
<protein>
    <submittedName>
        <fullName evidence="2">2-haloalkanoic acid dehalogenase</fullName>
    </submittedName>
</protein>
<dbReference type="InterPro" id="IPR006439">
    <property type="entry name" value="HAD-SF_hydro_IA"/>
</dbReference>
<dbReference type="PANTHER" id="PTHR43316">
    <property type="entry name" value="HYDROLASE, HALOACID DELAHOGENASE-RELATED"/>
    <property type="match status" value="1"/>
</dbReference>
<dbReference type="GeneID" id="63778871"/>
<dbReference type="Pfam" id="PF00702">
    <property type="entry name" value="Hydrolase"/>
    <property type="match status" value="1"/>
</dbReference>
<proteinExistence type="predicted"/>
<dbReference type="InterPro" id="IPR036412">
    <property type="entry name" value="HAD-like_sf"/>
</dbReference>
<accession>A0A1Y2EAR6</accession>
<dbReference type="Proteomes" id="UP000193689">
    <property type="component" value="Unassembled WGS sequence"/>
</dbReference>
<keyword evidence="1" id="KW-0378">Hydrolase</keyword>
<name>A0A1Y2EAR6_9PEZI</name>
<dbReference type="InParanoid" id="A0A1Y2EAR6"/>
<gene>
    <name evidence="2" type="ORF">BCR38DRAFT_464043</name>
</gene>
<reference evidence="2 3" key="1">
    <citation type="submission" date="2016-07" db="EMBL/GenBank/DDBJ databases">
        <title>Pervasive Adenine N6-methylation of Active Genes in Fungi.</title>
        <authorList>
            <consortium name="DOE Joint Genome Institute"/>
            <person name="Mondo S.J."/>
            <person name="Dannebaum R.O."/>
            <person name="Kuo R.C."/>
            <person name="Labutti K."/>
            <person name="Haridas S."/>
            <person name="Kuo A."/>
            <person name="Salamov A."/>
            <person name="Ahrendt S.R."/>
            <person name="Lipzen A."/>
            <person name="Sullivan W."/>
            <person name="Andreopoulos W.B."/>
            <person name="Clum A."/>
            <person name="Lindquist E."/>
            <person name="Daum C."/>
            <person name="Ramamoorthy G.K."/>
            <person name="Gryganskyi A."/>
            <person name="Culley D."/>
            <person name="Magnuson J.K."/>
            <person name="James T.Y."/>
            <person name="O'Malley M.A."/>
            <person name="Stajich J.E."/>
            <person name="Spatafora J.W."/>
            <person name="Visel A."/>
            <person name="Grigoriev I.V."/>
        </authorList>
    </citation>
    <scope>NUCLEOTIDE SEQUENCE [LARGE SCALE GENOMIC DNA]</scope>
    <source>
        <strain evidence="2 3">CBS 129021</strain>
    </source>
</reference>
<evidence type="ECO:0000313" key="3">
    <source>
        <dbReference type="Proteomes" id="UP000193689"/>
    </source>
</evidence>
<dbReference type="RefSeq" id="XP_040718946.1">
    <property type="nucleotide sequence ID" value="XM_040862659.1"/>
</dbReference>
<dbReference type="EMBL" id="MCFJ01000003">
    <property type="protein sequence ID" value="ORY68659.1"/>
    <property type="molecule type" value="Genomic_DNA"/>
</dbReference>
<dbReference type="InterPro" id="IPR051540">
    <property type="entry name" value="S-2-haloacid_dehalogenase"/>
</dbReference>
<dbReference type="SFLD" id="SFLDS00003">
    <property type="entry name" value="Haloacid_Dehalogenase"/>
    <property type="match status" value="1"/>
</dbReference>
<dbReference type="SUPFAM" id="SSF56784">
    <property type="entry name" value="HAD-like"/>
    <property type="match status" value="1"/>
</dbReference>
<organism evidence="2 3">
    <name type="scientific">Pseudomassariella vexata</name>
    <dbReference type="NCBI Taxonomy" id="1141098"/>
    <lineage>
        <taxon>Eukaryota</taxon>
        <taxon>Fungi</taxon>
        <taxon>Dikarya</taxon>
        <taxon>Ascomycota</taxon>
        <taxon>Pezizomycotina</taxon>
        <taxon>Sordariomycetes</taxon>
        <taxon>Xylariomycetidae</taxon>
        <taxon>Amphisphaeriales</taxon>
        <taxon>Pseudomassariaceae</taxon>
        <taxon>Pseudomassariella</taxon>
    </lineage>
</organism>
<dbReference type="PANTHER" id="PTHR43316:SF4">
    <property type="entry name" value="ACID DEHALOGENASE, PUTATIVE (AFU_ORTHOLOGUE AFUA_8G05870)-RELATED"/>
    <property type="match status" value="1"/>
</dbReference>
<dbReference type="InterPro" id="IPR023198">
    <property type="entry name" value="PGP-like_dom2"/>
</dbReference>
<evidence type="ECO:0000313" key="2">
    <source>
        <dbReference type="EMBL" id="ORY68659.1"/>
    </source>
</evidence>
<dbReference type="Gene3D" id="1.10.150.240">
    <property type="entry name" value="Putative phosphatase, domain 2"/>
    <property type="match status" value="1"/>
</dbReference>
<dbReference type="GO" id="GO:0016791">
    <property type="term" value="F:phosphatase activity"/>
    <property type="evidence" value="ECO:0007669"/>
    <property type="project" value="UniProtKB-ARBA"/>
</dbReference>
<evidence type="ECO:0000256" key="1">
    <source>
        <dbReference type="ARBA" id="ARBA00022801"/>
    </source>
</evidence>